<name>A0AAW9FDR7_9HYPH</name>
<dbReference type="EMBL" id="JAVRAF010000002">
    <property type="protein sequence ID" value="MDX8302618.1"/>
    <property type="molecule type" value="Genomic_DNA"/>
</dbReference>
<gene>
    <name evidence="1" type="ORF">RMR22_10185</name>
</gene>
<dbReference type="RefSeq" id="WP_280174233.1">
    <property type="nucleotide sequence ID" value="NZ_CP133552.1"/>
</dbReference>
<dbReference type="AlphaFoldDB" id="A0AAW9FDR7"/>
<organism evidence="1">
    <name type="scientific">Agrobacterium rosae</name>
    <dbReference type="NCBI Taxonomy" id="1972867"/>
    <lineage>
        <taxon>Bacteria</taxon>
        <taxon>Pseudomonadati</taxon>
        <taxon>Pseudomonadota</taxon>
        <taxon>Alphaproteobacteria</taxon>
        <taxon>Hyphomicrobiales</taxon>
        <taxon>Rhizobiaceae</taxon>
        <taxon>Rhizobium/Agrobacterium group</taxon>
        <taxon>Agrobacterium</taxon>
    </lineage>
</organism>
<reference evidence="1" key="1">
    <citation type="journal article" date="2023" name="Phytobiomes J">
        <title>Deciphering the key players within the bacterial microbiota associated with aerial crown gall tumors on rhododendron: Insights into the gallobiome.</title>
        <authorList>
            <person name="Kuzmanovic N."/>
            <person name="Nesme J."/>
            <person name="Wolf J."/>
            <person name="Neumann-Schaal M."/>
            <person name="Petersen J."/>
            <person name="Fernandez-Gnecco G."/>
            <person name="Sproeer C."/>
            <person name="Bunk B."/>
            <person name="Overmann J."/>
            <person name="Sorensen S.J."/>
            <person name="Idczak E."/>
            <person name="Smalla K."/>
        </authorList>
    </citation>
    <scope>NUCLEOTIDE SEQUENCE</scope>
    <source>
        <strain evidence="1">Rho-11.1</strain>
    </source>
</reference>
<evidence type="ECO:0000313" key="1">
    <source>
        <dbReference type="EMBL" id="MDX8302618.1"/>
    </source>
</evidence>
<accession>A0AAW9FDR7</accession>
<comment type="caution">
    <text evidence="1">The sequence shown here is derived from an EMBL/GenBank/DDBJ whole genome shotgun (WGS) entry which is preliminary data.</text>
</comment>
<sequence>MQKRDNFHPQVVTLSESLGYLLQQWLNRIALNIGQIGIAQ</sequence>
<proteinExistence type="predicted"/>
<protein>
    <submittedName>
        <fullName evidence="1">Uncharacterized protein</fullName>
    </submittedName>
</protein>